<gene>
    <name evidence="2" type="ORF">C5167_024354</name>
</gene>
<dbReference type="GO" id="GO:0008270">
    <property type="term" value="F:zinc ion binding"/>
    <property type="evidence" value="ECO:0007669"/>
    <property type="project" value="InterPro"/>
</dbReference>
<evidence type="ECO:0000313" key="2">
    <source>
        <dbReference type="EMBL" id="RZC62614.1"/>
    </source>
</evidence>
<evidence type="ECO:0000313" key="3">
    <source>
        <dbReference type="Proteomes" id="UP000316621"/>
    </source>
</evidence>
<organism evidence="2 3">
    <name type="scientific">Papaver somniferum</name>
    <name type="common">Opium poppy</name>
    <dbReference type="NCBI Taxonomy" id="3469"/>
    <lineage>
        <taxon>Eukaryota</taxon>
        <taxon>Viridiplantae</taxon>
        <taxon>Streptophyta</taxon>
        <taxon>Embryophyta</taxon>
        <taxon>Tracheophyta</taxon>
        <taxon>Spermatophyta</taxon>
        <taxon>Magnoliopsida</taxon>
        <taxon>Ranunculales</taxon>
        <taxon>Papaveraceae</taxon>
        <taxon>Papaveroideae</taxon>
        <taxon>Papaver</taxon>
    </lineage>
</organism>
<dbReference type="InterPro" id="IPR032867">
    <property type="entry name" value="DYW_dom"/>
</dbReference>
<proteinExistence type="predicted"/>
<dbReference type="Pfam" id="PF14432">
    <property type="entry name" value="DYW_deaminase"/>
    <property type="match status" value="1"/>
</dbReference>
<protein>
    <recommendedName>
        <fullName evidence="1">DYW domain-containing protein</fullName>
    </recommendedName>
</protein>
<keyword evidence="3" id="KW-1185">Reference proteome</keyword>
<accession>A0A4Y7JND8</accession>
<reference evidence="2 3" key="1">
    <citation type="journal article" date="2018" name="Science">
        <title>The opium poppy genome and morphinan production.</title>
        <authorList>
            <person name="Guo L."/>
            <person name="Winzer T."/>
            <person name="Yang X."/>
            <person name="Li Y."/>
            <person name="Ning Z."/>
            <person name="He Z."/>
            <person name="Teodor R."/>
            <person name="Lu Y."/>
            <person name="Bowser T.A."/>
            <person name="Graham I.A."/>
            <person name="Ye K."/>
        </authorList>
    </citation>
    <scope>NUCLEOTIDE SEQUENCE [LARGE SCALE GENOMIC DNA]</scope>
    <source>
        <strain evidence="3">cv. HN1</strain>
        <tissue evidence="2">Leaves</tissue>
    </source>
</reference>
<dbReference type="Gene3D" id="1.25.40.10">
    <property type="entry name" value="Tetratricopeptide repeat domain"/>
    <property type="match status" value="1"/>
</dbReference>
<dbReference type="EMBL" id="CM010719">
    <property type="protein sequence ID" value="RZC62614.1"/>
    <property type="molecule type" value="Genomic_DNA"/>
</dbReference>
<dbReference type="PANTHER" id="PTHR47926">
    <property type="entry name" value="PENTATRICOPEPTIDE REPEAT-CONTAINING PROTEIN"/>
    <property type="match status" value="1"/>
</dbReference>
<dbReference type="Gramene" id="RZC62614">
    <property type="protein sequence ID" value="RZC62614"/>
    <property type="gene ID" value="C5167_024354"/>
</dbReference>
<dbReference type="GO" id="GO:0003723">
    <property type="term" value="F:RNA binding"/>
    <property type="evidence" value="ECO:0007669"/>
    <property type="project" value="InterPro"/>
</dbReference>
<dbReference type="PANTHER" id="PTHR47926:SF388">
    <property type="entry name" value="DYW DOMAIN-CONTAINING PROTEIN"/>
    <property type="match status" value="1"/>
</dbReference>
<dbReference type="AlphaFoldDB" id="A0A4Y7JND8"/>
<dbReference type="InterPro" id="IPR046960">
    <property type="entry name" value="PPR_At4g14850-like_plant"/>
</dbReference>
<name>A0A4Y7JND8_PAPSO</name>
<dbReference type="GO" id="GO:0009451">
    <property type="term" value="P:RNA modification"/>
    <property type="evidence" value="ECO:0007669"/>
    <property type="project" value="InterPro"/>
</dbReference>
<evidence type="ECO:0000259" key="1">
    <source>
        <dbReference type="Pfam" id="PF14432"/>
    </source>
</evidence>
<dbReference type="Proteomes" id="UP000316621">
    <property type="component" value="Chromosome 5"/>
</dbReference>
<dbReference type="InterPro" id="IPR011990">
    <property type="entry name" value="TPR-like_helical_dom_sf"/>
</dbReference>
<sequence>MLHFESMSKVFGIAPSMDHYVGVVKMLGSTGYLDEAFEFIENMPVEPSIDVWETLMNLCRLHGNLEIVDLCDSIVALLDPSRLNVESKEGLLPVNPSDYVIAEKNEKHPGKPLRLEDKVQQFRAGDTSEANSDELYALQTLSAHMKECGYIPELRFALHDVEDENKATILLFHSERLPLVSRLLSSPVRSQILIFKDLRTCGDCHNAFKIISTIVGRVIISRDTKRFHCFEKGKCSCDDFWHSILLASYIPAIQNNRHILVSLLVPVRSKAMSTTTSTAPPTTTIVKKKRAYRRNKCLDHDLIMEEILTKVPVKTLLRCATVTKICPTLTTLRNGHWFKESGIWNLGTTLLEQDLFYRLVLPYP</sequence>
<feature type="domain" description="DYW" evidence="1">
    <location>
        <begin position="149"/>
        <end position="241"/>
    </location>
</feature>